<evidence type="ECO:0000256" key="1">
    <source>
        <dbReference type="SAM" id="Phobius"/>
    </source>
</evidence>
<dbReference type="STRING" id="290318.Cvib_0225"/>
<proteinExistence type="predicted"/>
<feature type="transmembrane region" description="Helical" evidence="1">
    <location>
        <begin position="51"/>
        <end position="68"/>
    </location>
</feature>
<dbReference type="HOGENOM" id="CLU_193577_0_0_10"/>
<reference evidence="2" key="1">
    <citation type="submission" date="2007-03" db="EMBL/GenBank/DDBJ databases">
        <title>Complete sequence of Prosthecochloris vibrioformis DSM 265.</title>
        <authorList>
            <consortium name="US DOE Joint Genome Institute"/>
            <person name="Copeland A."/>
            <person name="Lucas S."/>
            <person name="Lapidus A."/>
            <person name="Barry K."/>
            <person name="Detter J.C."/>
            <person name="Glavina del Rio T."/>
            <person name="Hammon N."/>
            <person name="Israni S."/>
            <person name="Pitluck S."/>
            <person name="Schmutz J."/>
            <person name="Larimer F."/>
            <person name="Land M."/>
            <person name="Hauser L."/>
            <person name="Mikhailova N."/>
            <person name="Li T."/>
            <person name="Overmann J."/>
            <person name="Schuster S.C."/>
            <person name="Bryant D.A."/>
            <person name="Richardson P."/>
        </authorList>
    </citation>
    <scope>NUCLEOTIDE SEQUENCE [LARGE SCALE GENOMIC DNA]</scope>
    <source>
        <strain evidence="2">DSM 265</strain>
    </source>
</reference>
<sequence length="79" mass="8630">MGKANKQGNNPKRRVKVRVLNVLMILAGADLILLLSPGAGILNSLFFIPDIYTWPALGVGLLLLFAGLRDLYREERGAP</sequence>
<dbReference type="eggNOG" id="ENOG5033P6R">
    <property type="taxonomic scope" value="Bacteria"/>
</dbReference>
<dbReference type="EMBL" id="CP000607">
    <property type="protein sequence ID" value="ABP36247.1"/>
    <property type="molecule type" value="Genomic_DNA"/>
</dbReference>
<keyword evidence="1" id="KW-0812">Transmembrane</keyword>
<dbReference type="AlphaFoldDB" id="A4SCN8"/>
<feature type="transmembrane region" description="Helical" evidence="1">
    <location>
        <begin position="20"/>
        <end position="39"/>
    </location>
</feature>
<organism evidence="2">
    <name type="scientific">Chlorobium phaeovibrioides (strain DSM 265 / 1930)</name>
    <name type="common">Prosthecochloris vibrioformis (strain DSM 265)</name>
    <dbReference type="NCBI Taxonomy" id="290318"/>
    <lineage>
        <taxon>Bacteria</taxon>
        <taxon>Pseudomonadati</taxon>
        <taxon>Chlorobiota</taxon>
        <taxon>Chlorobiia</taxon>
        <taxon>Chlorobiales</taxon>
        <taxon>Chlorobiaceae</taxon>
        <taxon>Chlorobium/Pelodictyon group</taxon>
        <taxon>Chlorobium</taxon>
    </lineage>
</organism>
<name>A4SCN8_CHLPM</name>
<accession>A4SCN8</accession>
<keyword evidence="1" id="KW-0472">Membrane</keyword>
<protein>
    <submittedName>
        <fullName evidence="2">Uncharacterized protein</fullName>
    </submittedName>
</protein>
<dbReference type="OrthoDB" id="598465at2"/>
<gene>
    <name evidence="2" type="ordered locus">Cvib_0225</name>
</gene>
<evidence type="ECO:0000313" key="2">
    <source>
        <dbReference type="EMBL" id="ABP36247.1"/>
    </source>
</evidence>
<dbReference type="KEGG" id="pvi:Cvib_0225"/>
<keyword evidence="1" id="KW-1133">Transmembrane helix</keyword>